<keyword evidence="3" id="KW-1185">Reference proteome</keyword>
<dbReference type="Proteomes" id="UP001317259">
    <property type="component" value="Unassembled WGS sequence"/>
</dbReference>
<evidence type="ECO:0000313" key="3">
    <source>
        <dbReference type="Proteomes" id="UP001317259"/>
    </source>
</evidence>
<gene>
    <name evidence="2" type="ORF">MF672_031375</name>
</gene>
<name>A0ABT0G100_9ACTN</name>
<comment type="caution">
    <text evidence="2">The sequence shown here is derived from an EMBL/GenBank/DDBJ whole genome shotgun (WGS) entry which is preliminary data.</text>
</comment>
<dbReference type="RefSeq" id="WP_242371155.1">
    <property type="nucleotide sequence ID" value="NZ_JAKRKC020000002.1"/>
</dbReference>
<dbReference type="EMBL" id="JAKRKC020000002">
    <property type="protein sequence ID" value="MCK2218258.1"/>
    <property type="molecule type" value="Genomic_DNA"/>
</dbReference>
<accession>A0ABT0G100</accession>
<evidence type="ECO:0000313" key="2">
    <source>
        <dbReference type="EMBL" id="MCK2218258.1"/>
    </source>
</evidence>
<evidence type="ECO:0000256" key="1">
    <source>
        <dbReference type="SAM" id="MobiDB-lite"/>
    </source>
</evidence>
<sequence>MSGMGPARGPAGREVLRVEWLPGSDVLRGLCHCGAAHLAEGPVEVWEWLLSHPAGHSPGPAPDRPGAVPGGALDRPTAVPGGARERR</sequence>
<proteinExistence type="predicted"/>
<protein>
    <submittedName>
        <fullName evidence="2">Uncharacterized protein</fullName>
    </submittedName>
</protein>
<organism evidence="2 3">
    <name type="scientific">Actinomadura luzonensis</name>
    <dbReference type="NCBI Taxonomy" id="2805427"/>
    <lineage>
        <taxon>Bacteria</taxon>
        <taxon>Bacillati</taxon>
        <taxon>Actinomycetota</taxon>
        <taxon>Actinomycetes</taxon>
        <taxon>Streptosporangiales</taxon>
        <taxon>Thermomonosporaceae</taxon>
        <taxon>Actinomadura</taxon>
    </lineage>
</organism>
<reference evidence="2 3" key="1">
    <citation type="submission" date="2022-04" db="EMBL/GenBank/DDBJ databases">
        <title>Genome draft of Actinomadura sp. ATCC 31491.</title>
        <authorList>
            <person name="Shi X."/>
            <person name="Du Y."/>
        </authorList>
    </citation>
    <scope>NUCLEOTIDE SEQUENCE [LARGE SCALE GENOMIC DNA]</scope>
    <source>
        <strain evidence="2 3">ATCC 31491</strain>
    </source>
</reference>
<feature type="region of interest" description="Disordered" evidence="1">
    <location>
        <begin position="51"/>
        <end position="87"/>
    </location>
</feature>